<reference evidence="1 2" key="1">
    <citation type="journal article" date="2022" name="DNA Res.">
        <title>Chromosomal-level genome assembly of the orchid tree Bauhinia variegata (Leguminosae; Cercidoideae) supports the allotetraploid origin hypothesis of Bauhinia.</title>
        <authorList>
            <person name="Zhong Y."/>
            <person name="Chen Y."/>
            <person name="Zheng D."/>
            <person name="Pang J."/>
            <person name="Liu Y."/>
            <person name="Luo S."/>
            <person name="Meng S."/>
            <person name="Qian L."/>
            <person name="Wei D."/>
            <person name="Dai S."/>
            <person name="Zhou R."/>
        </authorList>
    </citation>
    <scope>NUCLEOTIDE SEQUENCE [LARGE SCALE GENOMIC DNA]</scope>
    <source>
        <strain evidence="1">BV-YZ2020</strain>
    </source>
</reference>
<name>A0ACB9MTT1_BAUVA</name>
<sequence>MDELAYLMDWDLQAIVKGCTSEAPATIMDSPAHLDFSYFCSEQDNILLTFPEISETSSVLDELEELYKPFYPVLHPLSTQTINVTSSEPIPKEVKASDQVQELKGPQVSDCKKRKKKQNKKEVKEVRADELSDTWAWRKYGQKPIKGSPYPRSYYRCSSFKGCSARKQVERSHLNPSAFIITYTAEHIHPHPTRRNSLAGTTRNRKNKLITNTPESTDQTIEDTCSTKTSEVGSIEKENQLELLDDAQGQQGPETAIEVEDDWFASIEELNQLSQQLAFDPACFMDAFP</sequence>
<dbReference type="Proteomes" id="UP000828941">
    <property type="component" value="Chromosome 8"/>
</dbReference>
<organism evidence="1 2">
    <name type="scientific">Bauhinia variegata</name>
    <name type="common">Purple orchid tree</name>
    <name type="synonym">Phanera variegata</name>
    <dbReference type="NCBI Taxonomy" id="167791"/>
    <lineage>
        <taxon>Eukaryota</taxon>
        <taxon>Viridiplantae</taxon>
        <taxon>Streptophyta</taxon>
        <taxon>Embryophyta</taxon>
        <taxon>Tracheophyta</taxon>
        <taxon>Spermatophyta</taxon>
        <taxon>Magnoliopsida</taxon>
        <taxon>eudicotyledons</taxon>
        <taxon>Gunneridae</taxon>
        <taxon>Pentapetalae</taxon>
        <taxon>rosids</taxon>
        <taxon>fabids</taxon>
        <taxon>Fabales</taxon>
        <taxon>Fabaceae</taxon>
        <taxon>Cercidoideae</taxon>
        <taxon>Cercideae</taxon>
        <taxon>Bauhiniinae</taxon>
        <taxon>Bauhinia</taxon>
    </lineage>
</organism>
<dbReference type="EMBL" id="CM039433">
    <property type="protein sequence ID" value="KAI4326889.1"/>
    <property type="molecule type" value="Genomic_DNA"/>
</dbReference>
<keyword evidence="2" id="KW-1185">Reference proteome</keyword>
<proteinExistence type="predicted"/>
<gene>
    <name evidence="1" type="ORF">L6164_019413</name>
</gene>
<evidence type="ECO:0000313" key="1">
    <source>
        <dbReference type="EMBL" id="KAI4326889.1"/>
    </source>
</evidence>
<accession>A0ACB9MTT1</accession>
<protein>
    <submittedName>
        <fullName evidence="1">Uncharacterized protein</fullName>
    </submittedName>
</protein>
<comment type="caution">
    <text evidence="1">The sequence shown here is derived from an EMBL/GenBank/DDBJ whole genome shotgun (WGS) entry which is preliminary data.</text>
</comment>
<evidence type="ECO:0000313" key="2">
    <source>
        <dbReference type="Proteomes" id="UP000828941"/>
    </source>
</evidence>